<dbReference type="EnsemblPlants" id="OB01G39040.1">
    <property type="protein sequence ID" value="OB01G39040.1"/>
    <property type="gene ID" value="OB01G39040"/>
</dbReference>
<name>J3L3U8_ORYBR</name>
<sequence length="54" mass="6457">QNNTIPIPYYSMCVSYIDRKSYLAKQQQMEYNKKSKLSFNGNRGINFYLIEWLG</sequence>
<reference evidence="1" key="1">
    <citation type="journal article" date="2013" name="Nat. Commun.">
        <title>Whole-genome sequencing of Oryza brachyantha reveals mechanisms underlying Oryza genome evolution.</title>
        <authorList>
            <person name="Chen J."/>
            <person name="Huang Q."/>
            <person name="Gao D."/>
            <person name="Wang J."/>
            <person name="Lang Y."/>
            <person name="Liu T."/>
            <person name="Li B."/>
            <person name="Bai Z."/>
            <person name="Luis Goicoechea J."/>
            <person name="Liang C."/>
            <person name="Chen C."/>
            <person name="Zhang W."/>
            <person name="Sun S."/>
            <person name="Liao Y."/>
            <person name="Zhang X."/>
            <person name="Yang L."/>
            <person name="Song C."/>
            <person name="Wang M."/>
            <person name="Shi J."/>
            <person name="Liu G."/>
            <person name="Liu J."/>
            <person name="Zhou H."/>
            <person name="Zhou W."/>
            <person name="Yu Q."/>
            <person name="An N."/>
            <person name="Chen Y."/>
            <person name="Cai Q."/>
            <person name="Wang B."/>
            <person name="Liu B."/>
            <person name="Min J."/>
            <person name="Huang Y."/>
            <person name="Wu H."/>
            <person name="Li Z."/>
            <person name="Zhang Y."/>
            <person name="Yin Y."/>
            <person name="Song W."/>
            <person name="Jiang J."/>
            <person name="Jackson S.A."/>
            <person name="Wing R.A."/>
            <person name="Wang J."/>
            <person name="Chen M."/>
        </authorList>
    </citation>
    <scope>NUCLEOTIDE SEQUENCE [LARGE SCALE GENOMIC DNA]</scope>
    <source>
        <strain evidence="1">cv. IRGC 101232</strain>
    </source>
</reference>
<dbReference type="AlphaFoldDB" id="J3L3U8"/>
<keyword evidence="2" id="KW-1185">Reference proteome</keyword>
<evidence type="ECO:0000313" key="2">
    <source>
        <dbReference type="Proteomes" id="UP000006038"/>
    </source>
</evidence>
<reference evidence="1" key="2">
    <citation type="submission" date="2013-04" db="UniProtKB">
        <authorList>
            <consortium name="EnsemblPlants"/>
        </authorList>
    </citation>
    <scope>IDENTIFICATION</scope>
</reference>
<accession>J3L3U8</accession>
<proteinExistence type="predicted"/>
<protein>
    <submittedName>
        <fullName evidence="1">Uncharacterized protein</fullName>
    </submittedName>
</protein>
<evidence type="ECO:0000313" key="1">
    <source>
        <dbReference type="EnsemblPlants" id="OB01G39040.1"/>
    </source>
</evidence>
<dbReference type="Proteomes" id="UP000006038">
    <property type="component" value="Chromosome 1"/>
</dbReference>
<organism evidence="1">
    <name type="scientific">Oryza brachyantha</name>
    <name type="common">malo sina</name>
    <dbReference type="NCBI Taxonomy" id="4533"/>
    <lineage>
        <taxon>Eukaryota</taxon>
        <taxon>Viridiplantae</taxon>
        <taxon>Streptophyta</taxon>
        <taxon>Embryophyta</taxon>
        <taxon>Tracheophyta</taxon>
        <taxon>Spermatophyta</taxon>
        <taxon>Magnoliopsida</taxon>
        <taxon>Liliopsida</taxon>
        <taxon>Poales</taxon>
        <taxon>Poaceae</taxon>
        <taxon>BOP clade</taxon>
        <taxon>Oryzoideae</taxon>
        <taxon>Oryzeae</taxon>
        <taxon>Oryzinae</taxon>
        <taxon>Oryza</taxon>
    </lineage>
</organism>
<dbReference type="Gramene" id="OB01G39040.1">
    <property type="protein sequence ID" value="OB01G39040.1"/>
    <property type="gene ID" value="OB01G39040"/>
</dbReference>
<dbReference type="HOGENOM" id="CLU_3056630_0_0_1"/>